<evidence type="ECO:0000256" key="1">
    <source>
        <dbReference type="ARBA" id="ARBA00005234"/>
    </source>
</evidence>
<dbReference type="AlphaFoldDB" id="A0AAD6XZ09"/>
<sequence length="385" mass="43054">MAKWCQIYPEPSLRLPLFALRFFRKIHKHTDGQEKWANSMDWTRDELPGWSLDIFASVSWNTVHSRAPDGQLDWTRLVDDEWLSGGIIDNMMADIHSRVVANPALSSIIVAPLSFQAAILAISTQANPSNYTMCLLDQYRQSVEAGKSQFYFPLHINGNHWIAFGIDFVQKTFRYGDSFGRKSASKFIPYLEKWLERASFGTFQNLGDNMPHPRQTDYVHCGIYAVNTIEHAVFQTPLISFNDVRPTRMAWFHKFVQQMSDSGPIPFFVNHNFPNLGSQNFFEEDTNPAPSPTVPTLMANSVAITKRSNPVPSSGVACSTIPVSSLELIQPNNLCSAPLDNAALALLSASGSPNSFKAPSRPIKRNVSDHSASGDDDPDNSDNER</sequence>
<dbReference type="GO" id="GO:0019783">
    <property type="term" value="F:ubiquitin-like protein peptidase activity"/>
    <property type="evidence" value="ECO:0007669"/>
    <property type="project" value="UniProtKB-ARBA"/>
</dbReference>
<comment type="caution">
    <text evidence="6">The sequence shown here is derived from an EMBL/GenBank/DDBJ whole genome shotgun (WGS) entry which is preliminary data.</text>
</comment>
<evidence type="ECO:0000313" key="7">
    <source>
        <dbReference type="Proteomes" id="UP001222325"/>
    </source>
</evidence>
<reference evidence="6" key="1">
    <citation type="submission" date="2023-03" db="EMBL/GenBank/DDBJ databases">
        <title>Massive genome expansion in bonnet fungi (Mycena s.s.) driven by repeated elements and novel gene families across ecological guilds.</title>
        <authorList>
            <consortium name="Lawrence Berkeley National Laboratory"/>
            <person name="Harder C.B."/>
            <person name="Miyauchi S."/>
            <person name="Viragh M."/>
            <person name="Kuo A."/>
            <person name="Thoen E."/>
            <person name="Andreopoulos B."/>
            <person name="Lu D."/>
            <person name="Skrede I."/>
            <person name="Drula E."/>
            <person name="Henrissat B."/>
            <person name="Morin E."/>
            <person name="Kohler A."/>
            <person name="Barry K."/>
            <person name="LaButti K."/>
            <person name="Morin E."/>
            <person name="Salamov A."/>
            <person name="Lipzen A."/>
            <person name="Mereny Z."/>
            <person name="Hegedus B."/>
            <person name="Baldrian P."/>
            <person name="Stursova M."/>
            <person name="Weitz H."/>
            <person name="Taylor A."/>
            <person name="Grigoriev I.V."/>
            <person name="Nagy L.G."/>
            <person name="Martin F."/>
            <person name="Kauserud H."/>
        </authorList>
    </citation>
    <scope>NUCLEOTIDE SEQUENCE</scope>
    <source>
        <strain evidence="6">CBHHK173m</strain>
    </source>
</reference>
<dbReference type="EMBL" id="JARJCN010000003">
    <property type="protein sequence ID" value="KAJ7102617.1"/>
    <property type="molecule type" value="Genomic_DNA"/>
</dbReference>
<dbReference type="Proteomes" id="UP001222325">
    <property type="component" value="Unassembled WGS sequence"/>
</dbReference>
<proteinExistence type="inferred from homology"/>
<feature type="compositionally biased region" description="Acidic residues" evidence="4">
    <location>
        <begin position="374"/>
        <end position="385"/>
    </location>
</feature>
<evidence type="ECO:0000256" key="4">
    <source>
        <dbReference type="SAM" id="MobiDB-lite"/>
    </source>
</evidence>
<dbReference type="GO" id="GO:0006508">
    <property type="term" value="P:proteolysis"/>
    <property type="evidence" value="ECO:0007669"/>
    <property type="project" value="UniProtKB-KW"/>
</dbReference>
<evidence type="ECO:0000256" key="3">
    <source>
        <dbReference type="ARBA" id="ARBA00022801"/>
    </source>
</evidence>
<dbReference type="PROSITE" id="PS50600">
    <property type="entry name" value="ULP_PROTEASE"/>
    <property type="match status" value="1"/>
</dbReference>
<feature type="region of interest" description="Disordered" evidence="4">
    <location>
        <begin position="350"/>
        <end position="385"/>
    </location>
</feature>
<organism evidence="6 7">
    <name type="scientific">Mycena belliarum</name>
    <dbReference type="NCBI Taxonomy" id="1033014"/>
    <lineage>
        <taxon>Eukaryota</taxon>
        <taxon>Fungi</taxon>
        <taxon>Dikarya</taxon>
        <taxon>Basidiomycota</taxon>
        <taxon>Agaricomycotina</taxon>
        <taxon>Agaricomycetes</taxon>
        <taxon>Agaricomycetidae</taxon>
        <taxon>Agaricales</taxon>
        <taxon>Marasmiineae</taxon>
        <taxon>Mycenaceae</taxon>
        <taxon>Mycena</taxon>
    </lineage>
</organism>
<keyword evidence="7" id="KW-1185">Reference proteome</keyword>
<dbReference type="GO" id="GO:0008234">
    <property type="term" value="F:cysteine-type peptidase activity"/>
    <property type="evidence" value="ECO:0007669"/>
    <property type="project" value="InterPro"/>
</dbReference>
<evidence type="ECO:0000259" key="5">
    <source>
        <dbReference type="PROSITE" id="PS50600"/>
    </source>
</evidence>
<keyword evidence="3" id="KW-0378">Hydrolase</keyword>
<protein>
    <recommendedName>
        <fullName evidence="5">Ubiquitin-like protease family profile domain-containing protein</fullName>
    </recommendedName>
</protein>
<accession>A0AAD6XZ09</accession>
<name>A0AAD6XZ09_9AGAR</name>
<dbReference type="Pfam" id="PF02902">
    <property type="entry name" value="Peptidase_C48"/>
    <property type="match status" value="1"/>
</dbReference>
<comment type="similarity">
    <text evidence="1">Belongs to the peptidase C48 family.</text>
</comment>
<evidence type="ECO:0000256" key="2">
    <source>
        <dbReference type="ARBA" id="ARBA00022670"/>
    </source>
</evidence>
<feature type="domain" description="Ubiquitin-like protease family profile" evidence="5">
    <location>
        <begin position="56"/>
        <end position="232"/>
    </location>
</feature>
<dbReference type="InterPro" id="IPR003653">
    <property type="entry name" value="Peptidase_C48_C"/>
</dbReference>
<dbReference type="Gene3D" id="3.40.395.10">
    <property type="entry name" value="Adenoviral Proteinase, Chain A"/>
    <property type="match status" value="1"/>
</dbReference>
<dbReference type="InterPro" id="IPR038765">
    <property type="entry name" value="Papain-like_cys_pep_sf"/>
</dbReference>
<keyword evidence="2" id="KW-0645">Protease</keyword>
<dbReference type="SUPFAM" id="SSF54001">
    <property type="entry name" value="Cysteine proteinases"/>
    <property type="match status" value="1"/>
</dbReference>
<evidence type="ECO:0000313" key="6">
    <source>
        <dbReference type="EMBL" id="KAJ7102617.1"/>
    </source>
</evidence>
<gene>
    <name evidence="6" type="ORF">B0H15DRAFT_796037</name>
</gene>